<evidence type="ECO:0000256" key="4">
    <source>
        <dbReference type="ARBA" id="ARBA00022452"/>
    </source>
</evidence>
<evidence type="ECO:0000256" key="2">
    <source>
        <dbReference type="ARBA" id="ARBA00009810"/>
    </source>
</evidence>
<evidence type="ECO:0000256" key="14">
    <source>
        <dbReference type="PROSITE-ProRule" id="PRU01360"/>
    </source>
</evidence>
<protein>
    <submittedName>
        <fullName evidence="17">TonB-dependent siderophore receptor</fullName>
    </submittedName>
</protein>
<dbReference type="FunFam" id="2.170.130.10:FF:000010">
    <property type="entry name" value="Ferripyoverdine receptor"/>
    <property type="match status" value="1"/>
</dbReference>
<dbReference type="InterPro" id="IPR037066">
    <property type="entry name" value="Plug_dom_sf"/>
</dbReference>
<evidence type="ECO:0000256" key="5">
    <source>
        <dbReference type="ARBA" id="ARBA00022496"/>
    </source>
</evidence>
<keyword evidence="6 14" id="KW-0812">Transmembrane</keyword>
<dbReference type="SMART" id="SM00965">
    <property type="entry name" value="STN"/>
    <property type="match status" value="1"/>
</dbReference>
<dbReference type="InterPro" id="IPR011662">
    <property type="entry name" value="Secretin/TonB_short_N"/>
</dbReference>
<dbReference type="InterPro" id="IPR010105">
    <property type="entry name" value="TonB_sidphr_rcpt"/>
</dbReference>
<keyword evidence="9" id="KW-0406">Ion transport</keyword>
<sequence length="819" mass="89558">MTTDRSFVQMGKNVQGSIGMARYGVRGTRGVLVAAFLTGMSSGSMAIAQVVEQSVSRQFGFDIPAKPVPQTVNDIGRITGFSVVFRETRSITVQAHPVRGSMTAEQALSAALSGTGLSYRFSNERTIQIFDPAAAVDGEGTTGDATALQPIVLQSGSAMTEGSGSYRAETVTIGKMERNLREIPNSVSVVTRQQIDDQNLTSVQDVVAATNGATTLKNDELNERTQIQFRGFEASSLQVDGSSISSNADVMTFDTAIYDRVEVLKGPAGILQGAREPGGTVNLVRKRATDERQIKIDATVGSWDRRRMDVDVSGSLSVDGGVRGRIVGAWDKGVSFVDLVNHDRKLIYGTLDFDITDQTTLTVGGTWQESEGRNSRGLPAYADGRLLDVPRSTFAGADWNHSKTKSTDVFAKLQHEFDGGAILNVNTSYLDRIRDGRLAWVDGAVDPATGMTQLVPEHRIDRENNFNFDTSVALPFDVGGLEQKVLVGTDYYRSSEEMDQGRAAKVPFDIYDPDYSFPEPDMPFTKFEGVKSSQYGLYGQAQIKPVEWGTIIAGGRLSWWESRSSNRATGEETSSASIDSEFTPYLAGIIDISDTTSVYASYASIFVPQDAVTFDNQVIDPREGKQYEIGVKTELFDGAANASLALFQIEDQNRAVEDIYYPGSSIATGKARSRGIEAEISGELLPSWEVTAGYTYLASNYLNDADKGDAVFEPRSPRHSLRLWNKYTFDTGKLEGLSIGGGIRAFSGVYYMDGDTRFSQGGYAVADLQLAYKFNEHLRASLTVSNIFDKSYYQSIWNARRQNYYGEPRAVTFKLSSTF</sequence>
<keyword evidence="7" id="KW-0732">Signal</keyword>
<dbReference type="PANTHER" id="PTHR32552:SF74">
    <property type="entry name" value="HYDROXAMATE SIDEROPHORE RECEPTOR FHUE"/>
    <property type="match status" value="1"/>
</dbReference>
<dbReference type="Gene3D" id="3.55.50.30">
    <property type="match status" value="1"/>
</dbReference>
<feature type="domain" description="Secretin/TonB short N-terminal" evidence="16">
    <location>
        <begin position="81"/>
        <end position="132"/>
    </location>
</feature>
<evidence type="ECO:0000256" key="8">
    <source>
        <dbReference type="ARBA" id="ARBA00023004"/>
    </source>
</evidence>
<evidence type="ECO:0000313" key="18">
    <source>
        <dbReference type="Proteomes" id="UP000311605"/>
    </source>
</evidence>
<evidence type="ECO:0000256" key="10">
    <source>
        <dbReference type="ARBA" id="ARBA00023077"/>
    </source>
</evidence>
<evidence type="ECO:0000256" key="6">
    <source>
        <dbReference type="ARBA" id="ARBA00022692"/>
    </source>
</evidence>
<dbReference type="AlphaFoldDB" id="A0A5C4XLT2"/>
<dbReference type="NCBIfam" id="TIGR01783">
    <property type="entry name" value="TonB-siderophor"/>
    <property type="match status" value="1"/>
</dbReference>
<dbReference type="InterPro" id="IPR000531">
    <property type="entry name" value="Beta-barrel_TonB"/>
</dbReference>
<keyword evidence="4 14" id="KW-1134">Transmembrane beta strand</keyword>
<dbReference type="SUPFAM" id="SSF56935">
    <property type="entry name" value="Porins"/>
    <property type="match status" value="1"/>
</dbReference>
<evidence type="ECO:0000256" key="9">
    <source>
        <dbReference type="ARBA" id="ARBA00023065"/>
    </source>
</evidence>
<dbReference type="CDD" id="cd01347">
    <property type="entry name" value="ligand_gated_channel"/>
    <property type="match status" value="1"/>
</dbReference>
<dbReference type="GO" id="GO:0038023">
    <property type="term" value="F:signaling receptor activity"/>
    <property type="evidence" value="ECO:0007669"/>
    <property type="project" value="InterPro"/>
</dbReference>
<dbReference type="Pfam" id="PF07660">
    <property type="entry name" value="STN"/>
    <property type="match status" value="1"/>
</dbReference>
<reference evidence="17 18" key="1">
    <citation type="submission" date="2019-06" db="EMBL/GenBank/DDBJ databases">
        <title>The draft genome of Rhizobium smilacinae PTYR-5.</title>
        <authorList>
            <person name="Liu L."/>
            <person name="Li L."/>
            <person name="Zhang X."/>
        </authorList>
    </citation>
    <scope>NUCLEOTIDE SEQUENCE [LARGE SCALE GENOMIC DNA]</scope>
    <source>
        <strain evidence="17 18">PTYR-5</strain>
    </source>
</reference>
<organism evidence="17 18">
    <name type="scientific">Aliirhizobium smilacinae</name>
    <dbReference type="NCBI Taxonomy" id="1395944"/>
    <lineage>
        <taxon>Bacteria</taxon>
        <taxon>Pseudomonadati</taxon>
        <taxon>Pseudomonadota</taxon>
        <taxon>Alphaproteobacteria</taxon>
        <taxon>Hyphomicrobiales</taxon>
        <taxon>Rhizobiaceae</taxon>
        <taxon>Aliirhizobium</taxon>
    </lineage>
</organism>
<dbReference type="GO" id="GO:0015344">
    <property type="term" value="F:siderophore uptake transmembrane transporter activity"/>
    <property type="evidence" value="ECO:0007669"/>
    <property type="project" value="TreeGrafter"/>
</dbReference>
<dbReference type="GO" id="GO:0009279">
    <property type="term" value="C:cell outer membrane"/>
    <property type="evidence" value="ECO:0007669"/>
    <property type="project" value="UniProtKB-SubCell"/>
</dbReference>
<keyword evidence="8" id="KW-0408">Iron</keyword>
<comment type="caution">
    <text evidence="17">The sequence shown here is derived from an EMBL/GenBank/DDBJ whole genome shotgun (WGS) entry which is preliminary data.</text>
</comment>
<dbReference type="PROSITE" id="PS52016">
    <property type="entry name" value="TONB_DEPENDENT_REC_3"/>
    <property type="match status" value="1"/>
</dbReference>
<evidence type="ECO:0000256" key="3">
    <source>
        <dbReference type="ARBA" id="ARBA00022448"/>
    </source>
</evidence>
<keyword evidence="3 14" id="KW-0813">Transport</keyword>
<keyword evidence="10 15" id="KW-0798">TonB box</keyword>
<keyword evidence="11 14" id="KW-0472">Membrane</keyword>
<evidence type="ECO:0000256" key="1">
    <source>
        <dbReference type="ARBA" id="ARBA00004571"/>
    </source>
</evidence>
<evidence type="ECO:0000313" key="17">
    <source>
        <dbReference type="EMBL" id="TNM63590.1"/>
    </source>
</evidence>
<proteinExistence type="inferred from homology"/>
<dbReference type="OrthoDB" id="9760333at2"/>
<evidence type="ECO:0000256" key="15">
    <source>
        <dbReference type="RuleBase" id="RU003357"/>
    </source>
</evidence>
<dbReference type="InterPro" id="IPR012910">
    <property type="entry name" value="Plug_dom"/>
</dbReference>
<dbReference type="GO" id="GO:0015891">
    <property type="term" value="P:siderophore transport"/>
    <property type="evidence" value="ECO:0007669"/>
    <property type="project" value="InterPro"/>
</dbReference>
<dbReference type="InterPro" id="IPR039426">
    <property type="entry name" value="TonB-dep_rcpt-like"/>
</dbReference>
<dbReference type="EMBL" id="VDMN01000002">
    <property type="protein sequence ID" value="TNM63590.1"/>
    <property type="molecule type" value="Genomic_DNA"/>
</dbReference>
<dbReference type="Proteomes" id="UP000311605">
    <property type="component" value="Unassembled WGS sequence"/>
</dbReference>
<keyword evidence="18" id="KW-1185">Reference proteome</keyword>
<comment type="subcellular location">
    <subcellularLocation>
        <location evidence="1 14">Cell outer membrane</location>
        <topology evidence="1 14">Multi-pass membrane protein</topology>
    </subcellularLocation>
</comment>
<evidence type="ECO:0000256" key="13">
    <source>
        <dbReference type="ARBA" id="ARBA00023237"/>
    </source>
</evidence>
<accession>A0A5C4XLT2</accession>
<gene>
    <name evidence="17" type="ORF">FHP24_12365</name>
</gene>
<dbReference type="Gene3D" id="2.40.170.20">
    <property type="entry name" value="TonB-dependent receptor, beta-barrel domain"/>
    <property type="match status" value="1"/>
</dbReference>
<keyword evidence="5" id="KW-0410">Iron transport</keyword>
<evidence type="ECO:0000256" key="11">
    <source>
        <dbReference type="ARBA" id="ARBA00023136"/>
    </source>
</evidence>
<dbReference type="InterPro" id="IPR036942">
    <property type="entry name" value="Beta-barrel_TonB_sf"/>
</dbReference>
<evidence type="ECO:0000259" key="16">
    <source>
        <dbReference type="SMART" id="SM00965"/>
    </source>
</evidence>
<comment type="similarity">
    <text evidence="2 14 15">Belongs to the TonB-dependent receptor family.</text>
</comment>
<dbReference type="Pfam" id="PF07715">
    <property type="entry name" value="Plug"/>
    <property type="match status" value="1"/>
</dbReference>
<keyword evidence="12 17" id="KW-0675">Receptor</keyword>
<evidence type="ECO:0000256" key="12">
    <source>
        <dbReference type="ARBA" id="ARBA00023170"/>
    </source>
</evidence>
<name>A0A5C4XLT2_9HYPH</name>
<dbReference type="Gene3D" id="2.170.130.10">
    <property type="entry name" value="TonB-dependent receptor, plug domain"/>
    <property type="match status" value="1"/>
</dbReference>
<dbReference type="PANTHER" id="PTHR32552">
    <property type="entry name" value="FERRICHROME IRON RECEPTOR-RELATED"/>
    <property type="match status" value="1"/>
</dbReference>
<evidence type="ECO:0000256" key="7">
    <source>
        <dbReference type="ARBA" id="ARBA00022729"/>
    </source>
</evidence>
<keyword evidence="13 14" id="KW-0998">Cell outer membrane</keyword>
<dbReference type="Pfam" id="PF00593">
    <property type="entry name" value="TonB_dep_Rec_b-barrel"/>
    <property type="match status" value="1"/>
</dbReference>